<reference evidence="2" key="1">
    <citation type="journal article" date="2018" name="PLoS Negl. Trop. Dis.">
        <title>Sialome diversity of ticks revealed by RNAseq of single tick salivary glands.</title>
        <authorList>
            <person name="Perner J."/>
            <person name="Kropackova S."/>
            <person name="Kopacek P."/>
            <person name="Ribeiro J.M."/>
        </authorList>
    </citation>
    <scope>NUCLEOTIDE SEQUENCE</scope>
    <source>
        <strain evidence="2">Siblings of single egg batch collected in Ceske Budejovice</strain>
        <tissue evidence="2">Salivary glands</tissue>
    </source>
</reference>
<feature type="chain" id="PRO_5007542292" evidence="1">
    <location>
        <begin position="22"/>
        <end position="118"/>
    </location>
</feature>
<sequence>MKSLALLLCLIGQHVFGVAVAIDVAVPRTCPPVEEPCGCTAGLDSEGCPACVCHEDVPSTACPPVKCNIMGHDCVFARDSSGCSTCACTPCPPVTCAPGCAPREQEGCATVCSCPEFH</sequence>
<dbReference type="AlphaFoldDB" id="A0A147BGU7"/>
<protein>
    <submittedName>
        <fullName evidence="2">Putative bpti/kunitz domain-containing protein 4</fullName>
    </submittedName>
</protein>
<accession>A0A147BGU7</accession>
<keyword evidence="1" id="KW-0732">Signal</keyword>
<organism evidence="2">
    <name type="scientific">Ixodes ricinus</name>
    <name type="common">Common tick</name>
    <name type="synonym">Acarus ricinus</name>
    <dbReference type="NCBI Taxonomy" id="34613"/>
    <lineage>
        <taxon>Eukaryota</taxon>
        <taxon>Metazoa</taxon>
        <taxon>Ecdysozoa</taxon>
        <taxon>Arthropoda</taxon>
        <taxon>Chelicerata</taxon>
        <taxon>Arachnida</taxon>
        <taxon>Acari</taxon>
        <taxon>Parasitiformes</taxon>
        <taxon>Ixodida</taxon>
        <taxon>Ixodoidea</taxon>
        <taxon>Ixodidae</taxon>
        <taxon>Ixodinae</taxon>
        <taxon>Ixodes</taxon>
    </lineage>
</organism>
<proteinExistence type="predicted"/>
<dbReference type="EMBL" id="GEGO01005869">
    <property type="protein sequence ID" value="JAR89535.1"/>
    <property type="molecule type" value="Transcribed_RNA"/>
</dbReference>
<evidence type="ECO:0000313" key="2">
    <source>
        <dbReference type="EMBL" id="JAR89535.1"/>
    </source>
</evidence>
<feature type="signal peptide" evidence="1">
    <location>
        <begin position="1"/>
        <end position="21"/>
    </location>
</feature>
<name>A0A147BGU7_IXORI</name>
<evidence type="ECO:0000256" key="1">
    <source>
        <dbReference type="SAM" id="SignalP"/>
    </source>
</evidence>